<name>A0A4D6NGF4_VIGUN</name>
<dbReference type="AlphaFoldDB" id="A0A4D6NGF4"/>
<gene>
    <name evidence="2" type="ORF">DEO72_LG10g2884</name>
</gene>
<proteinExistence type="predicted"/>
<protein>
    <submittedName>
        <fullName evidence="2">Uncharacterized protein</fullName>
    </submittedName>
</protein>
<dbReference type="Proteomes" id="UP000501690">
    <property type="component" value="Linkage Group LG10"/>
</dbReference>
<keyword evidence="3" id="KW-1185">Reference proteome</keyword>
<evidence type="ECO:0000313" key="2">
    <source>
        <dbReference type="EMBL" id="QCE11649.1"/>
    </source>
</evidence>
<organism evidence="2 3">
    <name type="scientific">Vigna unguiculata</name>
    <name type="common">Cowpea</name>
    <dbReference type="NCBI Taxonomy" id="3917"/>
    <lineage>
        <taxon>Eukaryota</taxon>
        <taxon>Viridiplantae</taxon>
        <taxon>Streptophyta</taxon>
        <taxon>Embryophyta</taxon>
        <taxon>Tracheophyta</taxon>
        <taxon>Spermatophyta</taxon>
        <taxon>Magnoliopsida</taxon>
        <taxon>eudicotyledons</taxon>
        <taxon>Gunneridae</taxon>
        <taxon>Pentapetalae</taxon>
        <taxon>rosids</taxon>
        <taxon>fabids</taxon>
        <taxon>Fabales</taxon>
        <taxon>Fabaceae</taxon>
        <taxon>Papilionoideae</taxon>
        <taxon>50 kb inversion clade</taxon>
        <taxon>NPAAA clade</taxon>
        <taxon>indigoferoid/millettioid clade</taxon>
        <taxon>Phaseoleae</taxon>
        <taxon>Vigna</taxon>
    </lineage>
</organism>
<feature type="region of interest" description="Disordered" evidence="1">
    <location>
        <begin position="80"/>
        <end position="99"/>
    </location>
</feature>
<reference evidence="2 3" key="1">
    <citation type="submission" date="2019-04" db="EMBL/GenBank/DDBJ databases">
        <title>An improved genome assembly and genetic linkage map for asparagus bean, Vigna unguiculata ssp. sesquipedialis.</title>
        <authorList>
            <person name="Xia Q."/>
            <person name="Zhang R."/>
            <person name="Dong Y."/>
        </authorList>
    </citation>
    <scope>NUCLEOTIDE SEQUENCE [LARGE SCALE GENOMIC DNA]</scope>
    <source>
        <tissue evidence="2">Leaf</tissue>
    </source>
</reference>
<accession>A0A4D6NGF4</accession>
<evidence type="ECO:0000256" key="1">
    <source>
        <dbReference type="SAM" id="MobiDB-lite"/>
    </source>
</evidence>
<sequence length="99" mass="11062">MPQGSGFWCSENGGGSVQLQRWRFVATSTVVHCGGGEGGRRRTVVNSGKRRNFDGSQCCQNDGGSQVAKTVRFRTVRREKEEKKRVSRVSETHLLDRFS</sequence>
<dbReference type="EMBL" id="CP039354">
    <property type="protein sequence ID" value="QCE11649.1"/>
    <property type="molecule type" value="Genomic_DNA"/>
</dbReference>
<evidence type="ECO:0000313" key="3">
    <source>
        <dbReference type="Proteomes" id="UP000501690"/>
    </source>
</evidence>